<dbReference type="InterPro" id="IPR002048">
    <property type="entry name" value="EF_hand_dom"/>
</dbReference>
<evidence type="ECO:0000256" key="7">
    <source>
        <dbReference type="ARBA" id="ARBA00023179"/>
    </source>
</evidence>
<evidence type="ECO:0000256" key="3">
    <source>
        <dbReference type="ARBA" id="ARBA00022737"/>
    </source>
</evidence>
<dbReference type="PANTHER" id="PTHR23048">
    <property type="entry name" value="MYOSIN LIGHT CHAIN 1, 3"/>
    <property type="match status" value="1"/>
</dbReference>
<evidence type="ECO:0000256" key="4">
    <source>
        <dbReference type="ARBA" id="ARBA00022837"/>
    </source>
</evidence>
<dbReference type="PANTHER" id="PTHR23048:SF33">
    <property type="entry name" value="MYOSIN LIGHT CHAIN ALKALI"/>
    <property type="match status" value="1"/>
</dbReference>
<dbReference type="GO" id="GO:0005859">
    <property type="term" value="C:muscle myosin complex"/>
    <property type="evidence" value="ECO:0007669"/>
    <property type="project" value="TreeGrafter"/>
</dbReference>
<accession>A0A154P9N9</accession>
<feature type="domain" description="EF-hand" evidence="8">
    <location>
        <begin position="266"/>
        <end position="301"/>
    </location>
</feature>
<evidence type="ECO:0000256" key="1">
    <source>
        <dbReference type="ARBA" id="ARBA00011445"/>
    </source>
</evidence>
<organism evidence="9 10">
    <name type="scientific">Dufourea novaeangliae</name>
    <name type="common">Sweat bee</name>
    <dbReference type="NCBI Taxonomy" id="178035"/>
    <lineage>
        <taxon>Eukaryota</taxon>
        <taxon>Metazoa</taxon>
        <taxon>Ecdysozoa</taxon>
        <taxon>Arthropoda</taxon>
        <taxon>Hexapoda</taxon>
        <taxon>Insecta</taxon>
        <taxon>Pterygota</taxon>
        <taxon>Neoptera</taxon>
        <taxon>Endopterygota</taxon>
        <taxon>Hymenoptera</taxon>
        <taxon>Apocrita</taxon>
        <taxon>Aculeata</taxon>
        <taxon>Apoidea</taxon>
        <taxon>Anthophila</taxon>
        <taxon>Halictidae</taxon>
        <taxon>Rophitinae</taxon>
        <taxon>Dufourea</taxon>
    </lineage>
</organism>
<evidence type="ECO:0000256" key="5">
    <source>
        <dbReference type="ARBA" id="ARBA00023123"/>
    </source>
</evidence>
<proteinExistence type="predicted"/>
<evidence type="ECO:0000259" key="8">
    <source>
        <dbReference type="PROSITE" id="PS50222"/>
    </source>
</evidence>
<evidence type="ECO:0000313" key="10">
    <source>
        <dbReference type="Proteomes" id="UP000076502"/>
    </source>
</evidence>
<dbReference type="PROSITE" id="PS00018">
    <property type="entry name" value="EF_HAND_1"/>
    <property type="match status" value="1"/>
</dbReference>
<dbReference type="Proteomes" id="UP000076502">
    <property type="component" value="Unassembled WGS sequence"/>
</dbReference>
<protein>
    <recommendedName>
        <fullName evidence="2">Myosin light chain alkali</fullName>
    </recommendedName>
</protein>
<comment type="subunit">
    <text evidence="1">Myosin is a hexamer of 2 heavy chains and 4 light chains.</text>
</comment>
<gene>
    <name evidence="9" type="ORF">WN55_10909</name>
</gene>
<keyword evidence="10" id="KW-1185">Reference proteome</keyword>
<name>A0A154P9N9_DUFNO</name>
<reference evidence="9 10" key="1">
    <citation type="submission" date="2015-07" db="EMBL/GenBank/DDBJ databases">
        <title>The genome of Dufourea novaeangliae.</title>
        <authorList>
            <person name="Pan H."/>
            <person name="Kapheim K."/>
        </authorList>
    </citation>
    <scope>NUCLEOTIDE SEQUENCE [LARGE SCALE GENOMIC DNA]</scope>
    <source>
        <strain evidence="9">0120121106</strain>
        <tissue evidence="9">Whole body</tissue>
    </source>
</reference>
<dbReference type="AlphaFoldDB" id="A0A154P9N9"/>
<dbReference type="SUPFAM" id="SSF47473">
    <property type="entry name" value="EF-hand"/>
    <property type="match status" value="1"/>
</dbReference>
<dbReference type="PROSITE" id="PS50222">
    <property type="entry name" value="EF_HAND_2"/>
    <property type="match status" value="1"/>
</dbReference>
<evidence type="ECO:0000313" key="9">
    <source>
        <dbReference type="EMBL" id="KZC08562.1"/>
    </source>
</evidence>
<dbReference type="EMBL" id="KQ434850">
    <property type="protein sequence ID" value="KZC08562.1"/>
    <property type="molecule type" value="Genomic_DNA"/>
</dbReference>
<dbReference type="InterPro" id="IPR018247">
    <property type="entry name" value="EF_Hand_1_Ca_BS"/>
</dbReference>
<keyword evidence="3" id="KW-0677">Repeat</keyword>
<dbReference type="FunFam" id="1.10.238.10:FF:000001">
    <property type="entry name" value="Calmodulin 1"/>
    <property type="match status" value="1"/>
</dbReference>
<dbReference type="InterPro" id="IPR050230">
    <property type="entry name" value="CALM/Myosin/TropC-like"/>
</dbReference>
<keyword evidence="4" id="KW-0106">Calcium</keyword>
<evidence type="ECO:0000256" key="2">
    <source>
        <dbReference type="ARBA" id="ARBA00019148"/>
    </source>
</evidence>
<keyword evidence="6" id="KW-0505">Motor protein</keyword>
<sequence>MESCDELANIQTQSMLHIHDHSCMNCNKSETTELIEKMVRGLRNLQIGDLPSIPSFLTNLENQVKHVVQNVDRSISIEEGTKTLEVPITQGQGDVHQIIHNAVIEATPTDSTCIRNETENSDSNDITRVSGSVLHRMIEELETRSEENNVEMETEPDDTISKEVIAVRKETEEKFIRTVESVDDPTRNNIDLPFESNSKNNVCNFVYDGSTPLSLVHSTPFTNNTCSGDVAIKEITASPLPTQKVSLSDITCEENYQTSNTKSEKSRKKEAEFAFSIYDADGTNVIDAVDLGNVLRALNLNPTNATIEKLGGTKKRGEKLMKLDEFLPIYSQCKKDKEQGCYEDFLECLKLYDKQENGTMLAAELSHTLLTLGERLSDSEVDTVLKDCMDAEDEDGFIPYPRKYRSILTKRANASREIEKETNSIR</sequence>
<dbReference type="Gene3D" id="1.10.238.10">
    <property type="entry name" value="EF-hand"/>
    <property type="match status" value="2"/>
</dbReference>
<dbReference type="InterPro" id="IPR011992">
    <property type="entry name" value="EF-hand-dom_pair"/>
</dbReference>
<keyword evidence="5" id="KW-0518">Myosin</keyword>
<dbReference type="GO" id="GO:0005509">
    <property type="term" value="F:calcium ion binding"/>
    <property type="evidence" value="ECO:0007669"/>
    <property type="project" value="InterPro"/>
</dbReference>
<evidence type="ECO:0000256" key="6">
    <source>
        <dbReference type="ARBA" id="ARBA00023175"/>
    </source>
</evidence>
<dbReference type="STRING" id="178035.A0A154P9N9"/>
<keyword evidence="7" id="KW-0514">Muscle protein</keyword>
<dbReference type="OrthoDB" id="7554726at2759"/>